<accession>A0A4R2LKU4</accession>
<dbReference type="PANTHER" id="PTHR30471:SF3">
    <property type="entry name" value="UPF0758 PROTEIN YEES-RELATED"/>
    <property type="match status" value="1"/>
</dbReference>
<dbReference type="NCBIfam" id="TIGR00608">
    <property type="entry name" value="radc"/>
    <property type="match status" value="1"/>
</dbReference>
<dbReference type="InterPro" id="IPR020891">
    <property type="entry name" value="UPF0758_CS"/>
</dbReference>
<evidence type="ECO:0000256" key="1">
    <source>
        <dbReference type="ARBA" id="ARBA00010243"/>
    </source>
</evidence>
<evidence type="ECO:0000256" key="5">
    <source>
        <dbReference type="ARBA" id="ARBA00022833"/>
    </source>
</evidence>
<feature type="domain" description="MPN" evidence="8">
    <location>
        <begin position="110"/>
        <end position="232"/>
    </location>
</feature>
<dbReference type="PROSITE" id="PS01302">
    <property type="entry name" value="UPF0758"/>
    <property type="match status" value="1"/>
</dbReference>
<evidence type="ECO:0000313" key="9">
    <source>
        <dbReference type="EMBL" id="TCO86287.1"/>
    </source>
</evidence>
<evidence type="ECO:0000256" key="2">
    <source>
        <dbReference type="ARBA" id="ARBA00022670"/>
    </source>
</evidence>
<comment type="similarity">
    <text evidence="1 7">Belongs to the UPF0758 family.</text>
</comment>
<evidence type="ECO:0000259" key="8">
    <source>
        <dbReference type="PROSITE" id="PS50249"/>
    </source>
</evidence>
<keyword evidence="2" id="KW-0645">Protease</keyword>
<dbReference type="NCBIfam" id="NF000642">
    <property type="entry name" value="PRK00024.1"/>
    <property type="match status" value="1"/>
</dbReference>
<keyword evidence="4" id="KW-0378">Hydrolase</keyword>
<dbReference type="InterPro" id="IPR001405">
    <property type="entry name" value="UPF0758"/>
</dbReference>
<dbReference type="AlphaFoldDB" id="A0A4R2LKU4"/>
<evidence type="ECO:0000313" key="10">
    <source>
        <dbReference type="Proteomes" id="UP000295711"/>
    </source>
</evidence>
<organism evidence="9 10">
    <name type="scientific">Frisingicoccus caecimuris</name>
    <dbReference type="NCBI Taxonomy" id="1796636"/>
    <lineage>
        <taxon>Bacteria</taxon>
        <taxon>Bacillati</taxon>
        <taxon>Bacillota</taxon>
        <taxon>Clostridia</taxon>
        <taxon>Lachnospirales</taxon>
        <taxon>Lachnospiraceae</taxon>
        <taxon>Frisingicoccus</taxon>
    </lineage>
</organism>
<evidence type="ECO:0000256" key="3">
    <source>
        <dbReference type="ARBA" id="ARBA00022723"/>
    </source>
</evidence>
<comment type="caution">
    <text evidence="9">The sequence shown here is derived from an EMBL/GenBank/DDBJ whole genome shotgun (WGS) entry which is preliminary data.</text>
</comment>
<protein>
    <submittedName>
        <fullName evidence="9">DNA replication and repair protein RadC</fullName>
    </submittedName>
</protein>
<evidence type="ECO:0000256" key="6">
    <source>
        <dbReference type="ARBA" id="ARBA00023049"/>
    </source>
</evidence>
<proteinExistence type="inferred from homology"/>
<dbReference type="RefSeq" id="WP_132087166.1">
    <property type="nucleotide sequence ID" value="NZ_JANKAQ010000005.1"/>
</dbReference>
<dbReference type="InterPro" id="IPR037518">
    <property type="entry name" value="MPN"/>
</dbReference>
<dbReference type="Pfam" id="PF04002">
    <property type="entry name" value="RadC"/>
    <property type="match status" value="1"/>
</dbReference>
<gene>
    <name evidence="9" type="ORF">EV212_10167</name>
</gene>
<dbReference type="EMBL" id="SLXA01000001">
    <property type="protein sequence ID" value="TCO86287.1"/>
    <property type="molecule type" value="Genomic_DNA"/>
</dbReference>
<dbReference type="Gene3D" id="3.40.140.10">
    <property type="entry name" value="Cytidine Deaminase, domain 2"/>
    <property type="match status" value="1"/>
</dbReference>
<keyword evidence="10" id="KW-1185">Reference proteome</keyword>
<dbReference type="GO" id="GO:0006508">
    <property type="term" value="P:proteolysis"/>
    <property type="evidence" value="ECO:0007669"/>
    <property type="project" value="UniProtKB-KW"/>
</dbReference>
<dbReference type="InterPro" id="IPR046778">
    <property type="entry name" value="UPF0758_N"/>
</dbReference>
<dbReference type="CDD" id="cd08071">
    <property type="entry name" value="MPN_DUF2466"/>
    <property type="match status" value="1"/>
</dbReference>
<dbReference type="Proteomes" id="UP000295711">
    <property type="component" value="Unassembled WGS sequence"/>
</dbReference>
<keyword evidence="6" id="KW-0482">Metalloprotease</keyword>
<evidence type="ECO:0000256" key="7">
    <source>
        <dbReference type="RuleBase" id="RU003797"/>
    </source>
</evidence>
<keyword evidence="3" id="KW-0479">Metal-binding</keyword>
<dbReference type="Pfam" id="PF20582">
    <property type="entry name" value="UPF0758_N"/>
    <property type="match status" value="1"/>
</dbReference>
<dbReference type="OrthoDB" id="9804482at2"/>
<dbReference type="GO" id="GO:0046872">
    <property type="term" value="F:metal ion binding"/>
    <property type="evidence" value="ECO:0007669"/>
    <property type="project" value="UniProtKB-KW"/>
</dbReference>
<dbReference type="InterPro" id="IPR025657">
    <property type="entry name" value="RadC_JAB"/>
</dbReference>
<keyword evidence="5" id="KW-0862">Zinc</keyword>
<evidence type="ECO:0000256" key="4">
    <source>
        <dbReference type="ARBA" id="ARBA00022801"/>
    </source>
</evidence>
<sequence>MQVKKPLIHEMAEQERPREKFELYGADKMSDAELLALILRTGCQSLSAVALAEEILSLNLPGSGLEKLYHLSKKDLMEIHGVGRVKAIEILALCELSVRLSKLTSREQLSFNSPASIARYYMAEFRSYRQEHLMMMLFDSKNHLVGERLISKGTINASMAEPRDIFGEALRAGAFSIILIHNHPSGDTTPSTADLTVTRRILEAGKLLGIRLMDHIIVAGDKYISLKAEGYMTSSAL</sequence>
<reference evidence="9 10" key="1">
    <citation type="submission" date="2019-03" db="EMBL/GenBank/DDBJ databases">
        <title>Genomic Encyclopedia of Type Strains, Phase IV (KMG-IV): sequencing the most valuable type-strain genomes for metagenomic binning, comparative biology and taxonomic classification.</title>
        <authorList>
            <person name="Goeker M."/>
        </authorList>
    </citation>
    <scope>NUCLEOTIDE SEQUENCE [LARGE SCALE GENOMIC DNA]</scope>
    <source>
        <strain evidence="9 10">DSM 28559</strain>
    </source>
</reference>
<dbReference type="PROSITE" id="PS50249">
    <property type="entry name" value="MPN"/>
    <property type="match status" value="1"/>
</dbReference>
<name>A0A4R2LKU4_9FIRM</name>
<dbReference type="PANTHER" id="PTHR30471">
    <property type="entry name" value="DNA REPAIR PROTEIN RADC"/>
    <property type="match status" value="1"/>
</dbReference>
<dbReference type="GO" id="GO:0008237">
    <property type="term" value="F:metallopeptidase activity"/>
    <property type="evidence" value="ECO:0007669"/>
    <property type="project" value="UniProtKB-KW"/>
</dbReference>